<evidence type="ECO:0000256" key="2">
    <source>
        <dbReference type="SAM" id="MobiDB-lite"/>
    </source>
</evidence>
<dbReference type="PANTHER" id="PTHR28583">
    <property type="entry name" value="ACID AMIDASE"/>
    <property type="match status" value="1"/>
</dbReference>
<feature type="region of interest" description="Disordered" evidence="2">
    <location>
        <begin position="353"/>
        <end position="402"/>
    </location>
</feature>
<keyword evidence="5" id="KW-1185">Reference proteome</keyword>
<proteinExistence type="predicted"/>
<dbReference type="GeneID" id="39596940"/>
<feature type="domain" description="Acid ceramidase N-terminal" evidence="3">
    <location>
        <begin position="10"/>
        <end position="70"/>
    </location>
</feature>
<dbReference type="Pfam" id="PF15508">
    <property type="entry name" value="NAAA-beta"/>
    <property type="match status" value="1"/>
</dbReference>
<dbReference type="VEuPathDB" id="FungiDB:C8Q69DRAFT_394762"/>
<comment type="caution">
    <text evidence="4">The sequence shown here is derived from an EMBL/GenBank/DDBJ whole genome shotgun (WGS) entry which is preliminary data.</text>
</comment>
<protein>
    <recommendedName>
        <fullName evidence="1">ceramidase</fullName>
        <ecNumber evidence="1">3.5.1.23</ecNumber>
    </recommendedName>
</protein>
<dbReference type="PANTHER" id="PTHR28583:SF1">
    <property type="entry name" value="ACID CERAMIDASE"/>
    <property type="match status" value="1"/>
</dbReference>
<feature type="compositionally biased region" description="Basic and acidic residues" evidence="2">
    <location>
        <begin position="353"/>
        <end position="362"/>
    </location>
</feature>
<reference evidence="4 5" key="1">
    <citation type="journal article" date="2018" name="Front. Microbiol.">
        <title>Genomic and genetic insights into a cosmopolitan fungus, Paecilomyces variotii (Eurotiales).</title>
        <authorList>
            <person name="Urquhart A.S."/>
            <person name="Mondo S.J."/>
            <person name="Makela M.R."/>
            <person name="Hane J.K."/>
            <person name="Wiebenga A."/>
            <person name="He G."/>
            <person name="Mihaltcheva S."/>
            <person name="Pangilinan J."/>
            <person name="Lipzen A."/>
            <person name="Barry K."/>
            <person name="de Vries R.P."/>
            <person name="Grigoriev I.V."/>
            <person name="Idnurm A."/>
        </authorList>
    </citation>
    <scope>NUCLEOTIDE SEQUENCE [LARGE SCALE GENOMIC DNA]</scope>
    <source>
        <strain evidence="4 5">CBS 101075</strain>
    </source>
</reference>
<evidence type="ECO:0000313" key="4">
    <source>
        <dbReference type="EMBL" id="RWR00257.1"/>
    </source>
</evidence>
<name>A0A443I8D5_BYSSP</name>
<feature type="compositionally biased region" description="Basic and acidic residues" evidence="2">
    <location>
        <begin position="374"/>
        <end position="388"/>
    </location>
</feature>
<dbReference type="InterPro" id="IPR029130">
    <property type="entry name" value="Acid_ceramidase_N"/>
</dbReference>
<evidence type="ECO:0000313" key="5">
    <source>
        <dbReference type="Proteomes" id="UP000283841"/>
    </source>
</evidence>
<gene>
    <name evidence="4" type="ORF">C8Q69DRAFT_394762</name>
</gene>
<evidence type="ECO:0000256" key="1">
    <source>
        <dbReference type="ARBA" id="ARBA00011891"/>
    </source>
</evidence>
<accession>A0A443I8D5</accession>
<evidence type="ECO:0000259" key="3">
    <source>
        <dbReference type="Pfam" id="PF15508"/>
    </source>
</evidence>
<organism evidence="4 5">
    <name type="scientific">Byssochlamys spectabilis</name>
    <name type="common">Paecilomyces variotii</name>
    <dbReference type="NCBI Taxonomy" id="264951"/>
    <lineage>
        <taxon>Eukaryota</taxon>
        <taxon>Fungi</taxon>
        <taxon>Dikarya</taxon>
        <taxon>Ascomycota</taxon>
        <taxon>Pezizomycotina</taxon>
        <taxon>Eurotiomycetes</taxon>
        <taxon>Eurotiomycetidae</taxon>
        <taxon>Eurotiales</taxon>
        <taxon>Thermoascaceae</taxon>
        <taxon>Paecilomyces</taxon>
    </lineage>
</organism>
<dbReference type="RefSeq" id="XP_028489901.1">
    <property type="nucleotide sequence ID" value="XM_028627663.1"/>
</dbReference>
<dbReference type="GO" id="GO:0017040">
    <property type="term" value="F:N-acylsphingosine amidohydrolase activity"/>
    <property type="evidence" value="ECO:0007669"/>
    <property type="project" value="UniProtKB-EC"/>
</dbReference>
<dbReference type="STRING" id="264951.A0A443I8D5"/>
<dbReference type="EC" id="3.5.1.23" evidence="1"/>
<sequence length="475" mass="54050">MVHSTHLGDRPPIYKIDLSLPPAERYIELASIYRIQLRSISHIFDDLVSSIHPNIPLGLVHKLARLCMRRLYTSEETEEIRGISKATDIPLYLLVAFNVLLDLLMGCTSGGVRVKPHRDATETKMLHFRTLDWGMDALRELVVQLDYVRGPDTEKVLARSITYVGFVGVLTGVRKDLSLSLNFRPTHNVVSWVSNFFFYANHLLVLFGIRPSIASLLRQYIVPELNDKESQEHQTVLHMEEKYGPESQAPSLVKIESTLPSIPTTAAYLIFSDGISTLTMEKDYRSAVIRSSTSFIVTTNNDLEPDTPPTEQVAAQKRKTHAGLGVIAGETQSVADIIEDSNERRDCMQKNWDKKVHREQQRRATTSQFGRNHRSGDEKLHSMKEKRYSTRSSKKSQSLQSYTRLRGSPIREMNTIKATKFDDESVSATPKEAIKWLSGWPVTNETTHYAMLMDPTEGEIIWIKRYLEPVDLYSS</sequence>
<dbReference type="AlphaFoldDB" id="A0A443I8D5"/>
<dbReference type="Proteomes" id="UP000283841">
    <property type="component" value="Unassembled WGS sequence"/>
</dbReference>
<dbReference type="EMBL" id="RCNU01000001">
    <property type="protein sequence ID" value="RWR00257.1"/>
    <property type="molecule type" value="Genomic_DNA"/>
</dbReference>